<dbReference type="Proteomes" id="UP000054538">
    <property type="component" value="Unassembled WGS sequence"/>
</dbReference>
<keyword evidence="2" id="KW-1185">Reference proteome</keyword>
<proteinExistence type="predicted"/>
<dbReference type="EMBL" id="KN825071">
    <property type="protein sequence ID" value="KIK94991.1"/>
    <property type="molecule type" value="Genomic_DNA"/>
</dbReference>
<reference evidence="2" key="2">
    <citation type="submission" date="2015-01" db="EMBL/GenBank/DDBJ databases">
        <title>Evolutionary Origins and Diversification of the Mycorrhizal Mutualists.</title>
        <authorList>
            <consortium name="DOE Joint Genome Institute"/>
            <consortium name="Mycorrhizal Genomics Consortium"/>
            <person name="Kohler A."/>
            <person name="Kuo A."/>
            <person name="Nagy L.G."/>
            <person name="Floudas D."/>
            <person name="Copeland A."/>
            <person name="Barry K.W."/>
            <person name="Cichocki N."/>
            <person name="Veneault-Fourrey C."/>
            <person name="LaButti K."/>
            <person name="Lindquist E.A."/>
            <person name="Lipzen A."/>
            <person name="Lundell T."/>
            <person name="Morin E."/>
            <person name="Murat C."/>
            <person name="Riley R."/>
            <person name="Ohm R."/>
            <person name="Sun H."/>
            <person name="Tunlid A."/>
            <person name="Henrissat B."/>
            <person name="Grigoriev I.V."/>
            <person name="Hibbett D.S."/>
            <person name="Martin F."/>
        </authorList>
    </citation>
    <scope>NUCLEOTIDE SEQUENCE [LARGE SCALE GENOMIC DNA]</scope>
    <source>
        <strain evidence="2">Ve08.2h10</strain>
    </source>
</reference>
<protein>
    <submittedName>
        <fullName evidence="1">Unplaced genomic scaffold scaffold_249, whole genome shotgun sequence</fullName>
    </submittedName>
</protein>
<gene>
    <name evidence="1" type="ORF">PAXRUDRAFT_827430</name>
</gene>
<evidence type="ECO:0000313" key="2">
    <source>
        <dbReference type="Proteomes" id="UP000054538"/>
    </source>
</evidence>
<name>A0A0D0DXX8_9AGAM</name>
<dbReference type="HOGENOM" id="CLU_2606706_0_0_1"/>
<sequence>MTLVAILLATQSSTPRPVGGKVVLPTALPSAVQPPCGSQTRLLRSAHSLLDGNTLRSGSTPTLARTLVMLISGMATWLV</sequence>
<reference evidence="1 2" key="1">
    <citation type="submission" date="2014-04" db="EMBL/GenBank/DDBJ databases">
        <authorList>
            <consortium name="DOE Joint Genome Institute"/>
            <person name="Kuo A."/>
            <person name="Kohler A."/>
            <person name="Jargeat P."/>
            <person name="Nagy L.G."/>
            <person name="Floudas D."/>
            <person name="Copeland A."/>
            <person name="Barry K.W."/>
            <person name="Cichocki N."/>
            <person name="Veneault-Fourrey C."/>
            <person name="LaButti K."/>
            <person name="Lindquist E.A."/>
            <person name="Lipzen A."/>
            <person name="Lundell T."/>
            <person name="Morin E."/>
            <person name="Murat C."/>
            <person name="Sun H."/>
            <person name="Tunlid A."/>
            <person name="Henrissat B."/>
            <person name="Grigoriev I.V."/>
            <person name="Hibbett D.S."/>
            <person name="Martin F."/>
            <person name="Nordberg H.P."/>
            <person name="Cantor M.N."/>
            <person name="Hua S.X."/>
        </authorList>
    </citation>
    <scope>NUCLEOTIDE SEQUENCE [LARGE SCALE GENOMIC DNA]</scope>
    <source>
        <strain evidence="1 2">Ve08.2h10</strain>
    </source>
</reference>
<dbReference type="AlphaFoldDB" id="A0A0D0DXX8"/>
<accession>A0A0D0DXX8</accession>
<dbReference type="InParanoid" id="A0A0D0DXX8"/>
<evidence type="ECO:0000313" key="1">
    <source>
        <dbReference type="EMBL" id="KIK94991.1"/>
    </source>
</evidence>
<organism evidence="1 2">
    <name type="scientific">Paxillus rubicundulus Ve08.2h10</name>
    <dbReference type="NCBI Taxonomy" id="930991"/>
    <lineage>
        <taxon>Eukaryota</taxon>
        <taxon>Fungi</taxon>
        <taxon>Dikarya</taxon>
        <taxon>Basidiomycota</taxon>
        <taxon>Agaricomycotina</taxon>
        <taxon>Agaricomycetes</taxon>
        <taxon>Agaricomycetidae</taxon>
        <taxon>Boletales</taxon>
        <taxon>Paxilineae</taxon>
        <taxon>Paxillaceae</taxon>
        <taxon>Paxillus</taxon>
    </lineage>
</organism>